<dbReference type="InterPro" id="IPR050360">
    <property type="entry name" value="MFS_Sugar_Transporters"/>
</dbReference>
<evidence type="ECO:0000256" key="1">
    <source>
        <dbReference type="ARBA" id="ARBA00004141"/>
    </source>
</evidence>
<evidence type="ECO:0000313" key="9">
    <source>
        <dbReference type="Proteomes" id="UP001244011"/>
    </source>
</evidence>
<accession>A0AAJ0BPQ1</accession>
<protein>
    <submittedName>
        <fullName evidence="8">General substrate transporter</fullName>
    </submittedName>
</protein>
<comment type="similarity">
    <text evidence="2">Belongs to the major facilitator superfamily. Sugar transporter (TC 2.A.1.1) family.</text>
</comment>
<keyword evidence="3 6" id="KW-0812">Transmembrane</keyword>
<keyword evidence="5 6" id="KW-0472">Membrane</keyword>
<proteinExistence type="inferred from homology"/>
<dbReference type="InterPro" id="IPR005828">
    <property type="entry name" value="MFS_sugar_transport-like"/>
</dbReference>
<dbReference type="EMBL" id="MU839050">
    <property type="protein sequence ID" value="KAK1761807.1"/>
    <property type="molecule type" value="Genomic_DNA"/>
</dbReference>
<evidence type="ECO:0000256" key="4">
    <source>
        <dbReference type="ARBA" id="ARBA00022989"/>
    </source>
</evidence>
<name>A0AAJ0BPQ1_9PEZI</name>
<dbReference type="InterPro" id="IPR036259">
    <property type="entry name" value="MFS_trans_sf"/>
</dbReference>
<keyword evidence="4 6" id="KW-1133">Transmembrane helix</keyword>
<dbReference type="InterPro" id="IPR020846">
    <property type="entry name" value="MFS_dom"/>
</dbReference>
<feature type="transmembrane region" description="Helical" evidence="6">
    <location>
        <begin position="66"/>
        <end position="89"/>
    </location>
</feature>
<feature type="transmembrane region" description="Helical" evidence="6">
    <location>
        <begin position="277"/>
        <end position="295"/>
    </location>
</feature>
<feature type="transmembrane region" description="Helical" evidence="6">
    <location>
        <begin position="101"/>
        <end position="125"/>
    </location>
</feature>
<dbReference type="SUPFAM" id="SSF103473">
    <property type="entry name" value="MFS general substrate transporter"/>
    <property type="match status" value="1"/>
</dbReference>
<sequence length="531" mass="58870">MDRQVTNTTSGGLEKKRHFKAYTVFICICMSFGSVAMGMAGSVISTTLGQPSFIKKMGLDGPHAEAISGAMNSLYYTGGVAGAICHGWVANRYGRKFSIAMGSAILVISQALLCGSVNAAMFIVFRFFSGWGSFQNVCGIPLWITEIAPPRNRGMLADIHAISINVGYTIIGFIGVGFYFYQSENAWRAPLGLTILPPLLLLCIIYWLPESPRYLISKDRHEEAWAIIHRLHSDPNDPADEFAKREYYQMFKQIRFDWTLKTSYWEIFKRPSYRKRAYMSMILAFCIMSSGLITIQNYGVSLYAGLGYTGVDSLLLQAGYTACSLTTSAIAMIYVDRVKRNWLMATGFAACTVSLIIYTALVKNFLGTDNKAGQSAAVAMLFLFVSSFELTLEGPEFFYQAEIWPSHLRAQGFTIFMVVYNGINICWLQAAPTAFANIGWHYYILFIIFAFTGAVTVALWFPDTLHKPLEEIAAMFGDHDLVVVYQKDINTAHIPLATIEEVIPGMGSKRVVPEAEKEAATGDEVEGVSAV</sequence>
<dbReference type="GO" id="GO:0005351">
    <property type="term" value="F:carbohydrate:proton symporter activity"/>
    <property type="evidence" value="ECO:0007669"/>
    <property type="project" value="TreeGrafter"/>
</dbReference>
<feature type="transmembrane region" description="Helical" evidence="6">
    <location>
        <begin position="413"/>
        <end position="430"/>
    </location>
</feature>
<comment type="subcellular location">
    <subcellularLocation>
        <location evidence="1">Membrane</location>
        <topology evidence="1">Multi-pass membrane protein</topology>
    </subcellularLocation>
</comment>
<evidence type="ECO:0000256" key="5">
    <source>
        <dbReference type="ARBA" id="ARBA00023136"/>
    </source>
</evidence>
<feature type="transmembrane region" description="Helical" evidence="6">
    <location>
        <begin position="21"/>
        <end position="46"/>
    </location>
</feature>
<dbReference type="Pfam" id="PF00083">
    <property type="entry name" value="Sugar_tr"/>
    <property type="match status" value="1"/>
</dbReference>
<dbReference type="RefSeq" id="XP_060278020.1">
    <property type="nucleotide sequence ID" value="XM_060425080.1"/>
</dbReference>
<organism evidence="8 9">
    <name type="scientific">Phialemonium atrogriseum</name>
    <dbReference type="NCBI Taxonomy" id="1093897"/>
    <lineage>
        <taxon>Eukaryota</taxon>
        <taxon>Fungi</taxon>
        <taxon>Dikarya</taxon>
        <taxon>Ascomycota</taxon>
        <taxon>Pezizomycotina</taxon>
        <taxon>Sordariomycetes</taxon>
        <taxon>Sordariomycetidae</taxon>
        <taxon>Cephalothecales</taxon>
        <taxon>Cephalothecaceae</taxon>
        <taxon>Phialemonium</taxon>
    </lineage>
</organism>
<keyword evidence="9" id="KW-1185">Reference proteome</keyword>
<feature type="transmembrane region" description="Helical" evidence="6">
    <location>
        <begin position="315"/>
        <end position="335"/>
    </location>
</feature>
<evidence type="ECO:0000256" key="2">
    <source>
        <dbReference type="ARBA" id="ARBA00010992"/>
    </source>
</evidence>
<dbReference type="PROSITE" id="PS50850">
    <property type="entry name" value="MFS"/>
    <property type="match status" value="1"/>
</dbReference>
<feature type="transmembrane region" description="Helical" evidence="6">
    <location>
        <begin position="373"/>
        <end position="392"/>
    </location>
</feature>
<feature type="transmembrane region" description="Helical" evidence="6">
    <location>
        <begin position="161"/>
        <end position="181"/>
    </location>
</feature>
<evidence type="ECO:0000313" key="8">
    <source>
        <dbReference type="EMBL" id="KAK1761807.1"/>
    </source>
</evidence>
<evidence type="ECO:0000259" key="7">
    <source>
        <dbReference type="PROSITE" id="PS50850"/>
    </source>
</evidence>
<dbReference type="Proteomes" id="UP001244011">
    <property type="component" value="Unassembled WGS sequence"/>
</dbReference>
<reference evidence="8" key="1">
    <citation type="submission" date="2023-06" db="EMBL/GenBank/DDBJ databases">
        <title>Genome-scale phylogeny and comparative genomics of the fungal order Sordariales.</title>
        <authorList>
            <consortium name="Lawrence Berkeley National Laboratory"/>
            <person name="Hensen N."/>
            <person name="Bonometti L."/>
            <person name="Westerberg I."/>
            <person name="Brannstrom I.O."/>
            <person name="Guillou S."/>
            <person name="Cros-Aarteil S."/>
            <person name="Calhoun S."/>
            <person name="Haridas S."/>
            <person name="Kuo A."/>
            <person name="Mondo S."/>
            <person name="Pangilinan J."/>
            <person name="Riley R."/>
            <person name="Labutti K."/>
            <person name="Andreopoulos B."/>
            <person name="Lipzen A."/>
            <person name="Chen C."/>
            <person name="Yanf M."/>
            <person name="Daum C."/>
            <person name="Ng V."/>
            <person name="Clum A."/>
            <person name="Steindorff A."/>
            <person name="Ohm R."/>
            <person name="Martin F."/>
            <person name="Silar P."/>
            <person name="Natvig D."/>
            <person name="Lalanne C."/>
            <person name="Gautier V."/>
            <person name="Ament-Velasquez S.L."/>
            <person name="Kruys A."/>
            <person name="Hutchinson M.I."/>
            <person name="Powell A.J."/>
            <person name="Barry K."/>
            <person name="Miller A.N."/>
            <person name="Grigoriev I.V."/>
            <person name="Debuchy R."/>
            <person name="Gladieux P."/>
            <person name="Thoren M.H."/>
            <person name="Johannesson H."/>
        </authorList>
    </citation>
    <scope>NUCLEOTIDE SEQUENCE</scope>
    <source>
        <strain evidence="8">8032-3</strain>
    </source>
</reference>
<dbReference type="GO" id="GO:0016020">
    <property type="term" value="C:membrane"/>
    <property type="evidence" value="ECO:0007669"/>
    <property type="project" value="UniProtKB-SubCell"/>
</dbReference>
<comment type="caution">
    <text evidence="8">The sequence shown here is derived from an EMBL/GenBank/DDBJ whole genome shotgun (WGS) entry which is preliminary data.</text>
</comment>
<dbReference type="PANTHER" id="PTHR48022:SF11">
    <property type="entry name" value="MONOSACCHARIDE TRANSPORTER (HXT8), PUTATIVE (AFU_ORTHOLOGUE AFUA_2G08120)-RELATED"/>
    <property type="match status" value="1"/>
</dbReference>
<feature type="transmembrane region" description="Helical" evidence="6">
    <location>
        <begin position="187"/>
        <end position="208"/>
    </location>
</feature>
<gene>
    <name evidence="8" type="ORF">QBC33DRAFT_462645</name>
</gene>
<dbReference type="AlphaFoldDB" id="A0AAJ0BPQ1"/>
<dbReference type="PANTHER" id="PTHR48022">
    <property type="entry name" value="PLASTIDIC GLUCOSE TRANSPORTER 4"/>
    <property type="match status" value="1"/>
</dbReference>
<feature type="domain" description="Major facilitator superfamily (MFS) profile" evidence="7">
    <location>
        <begin position="26"/>
        <end position="465"/>
    </location>
</feature>
<dbReference type="GeneID" id="85308267"/>
<evidence type="ECO:0000256" key="3">
    <source>
        <dbReference type="ARBA" id="ARBA00022692"/>
    </source>
</evidence>
<feature type="transmembrane region" description="Helical" evidence="6">
    <location>
        <begin position="342"/>
        <end position="361"/>
    </location>
</feature>
<dbReference type="Gene3D" id="1.20.1250.20">
    <property type="entry name" value="MFS general substrate transporter like domains"/>
    <property type="match status" value="1"/>
</dbReference>
<feature type="transmembrane region" description="Helical" evidence="6">
    <location>
        <begin position="442"/>
        <end position="461"/>
    </location>
</feature>
<evidence type="ECO:0000256" key="6">
    <source>
        <dbReference type="SAM" id="Phobius"/>
    </source>
</evidence>